<evidence type="ECO:0000313" key="3">
    <source>
        <dbReference type="EMBL" id="MVA75701.1"/>
    </source>
</evidence>
<accession>A0A6A9USN5</accession>
<dbReference type="GO" id="GO:0016301">
    <property type="term" value="F:kinase activity"/>
    <property type="evidence" value="ECO:0007669"/>
    <property type="project" value="UniProtKB-KW"/>
</dbReference>
<organism evidence="3 4">
    <name type="scientific">Auraticoccus cholistanensis</name>
    <dbReference type="NCBI Taxonomy" id="2656650"/>
    <lineage>
        <taxon>Bacteria</taxon>
        <taxon>Bacillati</taxon>
        <taxon>Actinomycetota</taxon>
        <taxon>Actinomycetes</taxon>
        <taxon>Propionibacteriales</taxon>
        <taxon>Propionibacteriaceae</taxon>
        <taxon>Auraticoccus</taxon>
    </lineage>
</organism>
<dbReference type="Proteomes" id="UP000435304">
    <property type="component" value="Unassembled WGS sequence"/>
</dbReference>
<keyword evidence="3" id="KW-0418">Kinase</keyword>
<dbReference type="AlphaFoldDB" id="A0A6A9USN5"/>
<dbReference type="SUPFAM" id="SSF52540">
    <property type="entry name" value="P-loop containing nucleoside triphosphate hydrolases"/>
    <property type="match status" value="1"/>
</dbReference>
<evidence type="ECO:0000259" key="2">
    <source>
        <dbReference type="Pfam" id="PF01583"/>
    </source>
</evidence>
<proteinExistence type="predicted"/>
<keyword evidence="4" id="KW-1185">Reference proteome</keyword>
<evidence type="ECO:0000256" key="1">
    <source>
        <dbReference type="ARBA" id="ARBA00022679"/>
    </source>
</evidence>
<dbReference type="Pfam" id="PF01583">
    <property type="entry name" value="APS_kinase"/>
    <property type="match status" value="1"/>
</dbReference>
<reference evidence="3 4" key="1">
    <citation type="submission" date="2019-12" db="EMBL/GenBank/DDBJ databases">
        <title>Auraticoccus cholistani sp. nov., an actinomycete isolated from soil of Cholistan desert.</title>
        <authorList>
            <person name="Cheema M.T."/>
        </authorList>
    </citation>
    <scope>NUCLEOTIDE SEQUENCE [LARGE SCALE GENOMIC DNA]</scope>
    <source>
        <strain evidence="3 4">F435</strain>
    </source>
</reference>
<dbReference type="InterPro" id="IPR059117">
    <property type="entry name" value="APS_kinase_dom"/>
</dbReference>
<protein>
    <submittedName>
        <fullName evidence="3">Dephospho-CoA kinase</fullName>
    </submittedName>
</protein>
<feature type="domain" description="APS kinase" evidence="2">
    <location>
        <begin position="10"/>
        <end position="85"/>
    </location>
</feature>
<dbReference type="InterPro" id="IPR027417">
    <property type="entry name" value="P-loop_NTPase"/>
</dbReference>
<gene>
    <name evidence="3" type="ORF">GC722_06640</name>
</gene>
<dbReference type="RefSeq" id="WP_156609239.1">
    <property type="nucleotide sequence ID" value="NZ_WPCU01000005.1"/>
</dbReference>
<name>A0A6A9USN5_9ACTN</name>
<dbReference type="Gene3D" id="3.40.50.300">
    <property type="entry name" value="P-loop containing nucleotide triphosphate hydrolases"/>
    <property type="match status" value="1"/>
</dbReference>
<keyword evidence="1" id="KW-0808">Transferase</keyword>
<sequence>MTTPRPTARLVLVTGPVAAGKSTVARLLTERLVGAGHTVACLDVDEVARMVAAPGGLTTHHWQQAHRAHGALVAGWLATDVDVVVAHGSVFSRQETDALMASVPGDVAVLRVLLLSSFDAALRRVEGDPLRGLSKDPAFLRRTYRRFEELRAGMDPCDLVLDTGRHSAEEVVAAVWARLSPEHPPA</sequence>
<comment type="caution">
    <text evidence="3">The sequence shown here is derived from an EMBL/GenBank/DDBJ whole genome shotgun (WGS) entry which is preliminary data.</text>
</comment>
<dbReference type="EMBL" id="WPCU01000005">
    <property type="protein sequence ID" value="MVA75701.1"/>
    <property type="molecule type" value="Genomic_DNA"/>
</dbReference>
<evidence type="ECO:0000313" key="4">
    <source>
        <dbReference type="Proteomes" id="UP000435304"/>
    </source>
</evidence>